<feature type="transmembrane region" description="Helical" evidence="6">
    <location>
        <begin position="68"/>
        <end position="97"/>
    </location>
</feature>
<accession>A0ABR6ZVU2</accession>
<evidence type="ECO:0000256" key="6">
    <source>
        <dbReference type="SAM" id="Phobius"/>
    </source>
</evidence>
<keyword evidence="3 6" id="KW-1133">Transmembrane helix</keyword>
<feature type="domain" description="Yip1" evidence="7">
    <location>
        <begin position="12"/>
        <end position="180"/>
    </location>
</feature>
<keyword evidence="5" id="KW-0175">Coiled coil</keyword>
<dbReference type="EMBL" id="JACOGF010000012">
    <property type="protein sequence ID" value="MBC3919977.1"/>
    <property type="molecule type" value="Genomic_DNA"/>
</dbReference>
<sequence length="407" mass="42983">MNLIERAKNITLTPQTEWPVIAEESTTTASLYQHYIAPLSAIPVLASFIGMTLIGISLPLVGTIRTPILLGVTTLVLSFVLGLVAIYLISLIINALAPNFGGEKNPMQALKVTAYAFTPAWLAGILNIIPSLGMLGIIAAFYSFYVLYLGLPVLMKAPKEKAAAYTAVSVICSIVLMVVISTVVGAVGGASLYGAGALHSAQSEEAKGALGELEKMGKQMEDANKKMEAAKKSGDPQAEAKAAAEALGTVMGAGSQAEVVDKDKLKALFPDTIGGLKRSSLEGEKSAMGEFKISKADARYTDDNNHQIQVTVTDTGGSKMFGAMFAWGMMEQDKETDGGYEKMGKVNGRPTHERFQKDGSSGEYSLLVAGRFIVETHGQNVDMAAIKAASAAVGYDKLEAMKNDGAK</sequence>
<gene>
    <name evidence="8" type="ORF">H8L32_21080</name>
</gene>
<comment type="caution">
    <text evidence="8">The sequence shown here is derived from an EMBL/GenBank/DDBJ whole genome shotgun (WGS) entry which is preliminary data.</text>
</comment>
<evidence type="ECO:0000256" key="1">
    <source>
        <dbReference type="ARBA" id="ARBA00004141"/>
    </source>
</evidence>
<feature type="transmembrane region" description="Helical" evidence="6">
    <location>
        <begin position="135"/>
        <end position="155"/>
    </location>
</feature>
<feature type="coiled-coil region" evidence="5">
    <location>
        <begin position="206"/>
        <end position="233"/>
    </location>
</feature>
<evidence type="ECO:0000259" key="7">
    <source>
        <dbReference type="Pfam" id="PF04893"/>
    </source>
</evidence>
<evidence type="ECO:0000256" key="4">
    <source>
        <dbReference type="ARBA" id="ARBA00023136"/>
    </source>
</evidence>
<evidence type="ECO:0000313" key="8">
    <source>
        <dbReference type="EMBL" id="MBC3919977.1"/>
    </source>
</evidence>
<evidence type="ECO:0000256" key="3">
    <source>
        <dbReference type="ARBA" id="ARBA00022989"/>
    </source>
</evidence>
<evidence type="ECO:0000256" key="2">
    <source>
        <dbReference type="ARBA" id="ARBA00022692"/>
    </source>
</evidence>
<feature type="transmembrane region" description="Helical" evidence="6">
    <location>
        <begin position="35"/>
        <end position="56"/>
    </location>
</feature>
<name>A0ABR6ZVU2_9BURK</name>
<keyword evidence="4 6" id="KW-0472">Membrane</keyword>
<dbReference type="Proteomes" id="UP000650424">
    <property type="component" value="Unassembled WGS sequence"/>
</dbReference>
<dbReference type="Pfam" id="PF04893">
    <property type="entry name" value="Yip1"/>
    <property type="match status" value="1"/>
</dbReference>
<dbReference type="InterPro" id="IPR006977">
    <property type="entry name" value="Yip1_dom"/>
</dbReference>
<keyword evidence="2 6" id="KW-0812">Transmembrane</keyword>
<dbReference type="RefSeq" id="WP_186949237.1">
    <property type="nucleotide sequence ID" value="NZ_JACOGF010000012.1"/>
</dbReference>
<feature type="transmembrane region" description="Helical" evidence="6">
    <location>
        <begin position="109"/>
        <end position="129"/>
    </location>
</feature>
<reference evidence="8 9" key="1">
    <citation type="submission" date="2020-08" db="EMBL/GenBank/DDBJ databases">
        <title>Novel species isolated from subtropical streams in China.</title>
        <authorList>
            <person name="Lu H."/>
        </authorList>
    </citation>
    <scope>NUCLEOTIDE SEQUENCE [LARGE SCALE GENOMIC DNA]</scope>
    <source>
        <strain evidence="8 9">CY18W</strain>
    </source>
</reference>
<keyword evidence="9" id="KW-1185">Reference proteome</keyword>
<evidence type="ECO:0000256" key="5">
    <source>
        <dbReference type="SAM" id="Coils"/>
    </source>
</evidence>
<comment type="subcellular location">
    <subcellularLocation>
        <location evidence="1">Membrane</location>
        <topology evidence="1">Multi-pass membrane protein</topology>
    </subcellularLocation>
</comment>
<proteinExistence type="predicted"/>
<evidence type="ECO:0000313" key="9">
    <source>
        <dbReference type="Proteomes" id="UP000650424"/>
    </source>
</evidence>
<organism evidence="8 9">
    <name type="scientific">Undibacterium hunanense</name>
    <dbReference type="NCBI Taxonomy" id="2762292"/>
    <lineage>
        <taxon>Bacteria</taxon>
        <taxon>Pseudomonadati</taxon>
        <taxon>Pseudomonadota</taxon>
        <taxon>Betaproteobacteria</taxon>
        <taxon>Burkholderiales</taxon>
        <taxon>Oxalobacteraceae</taxon>
        <taxon>Undibacterium</taxon>
    </lineage>
</organism>
<protein>
    <submittedName>
        <fullName evidence="8">YIP1 family protein</fullName>
    </submittedName>
</protein>
<feature type="transmembrane region" description="Helical" evidence="6">
    <location>
        <begin position="167"/>
        <end position="193"/>
    </location>
</feature>